<evidence type="ECO:0008006" key="9">
    <source>
        <dbReference type="Google" id="ProtNLM"/>
    </source>
</evidence>
<feature type="region of interest" description="Disordered" evidence="6">
    <location>
        <begin position="227"/>
        <end position="275"/>
    </location>
</feature>
<comment type="similarity">
    <text evidence="2">Belongs to the TrbI/VirB10 family.</text>
</comment>
<evidence type="ECO:0000256" key="7">
    <source>
        <dbReference type="SAM" id="Phobius"/>
    </source>
</evidence>
<keyword evidence="8" id="KW-0614">Plasmid</keyword>
<evidence type="ECO:0000256" key="2">
    <source>
        <dbReference type="ARBA" id="ARBA00010265"/>
    </source>
</evidence>
<keyword evidence="4 7" id="KW-1133">Transmembrane helix</keyword>
<evidence type="ECO:0000256" key="3">
    <source>
        <dbReference type="ARBA" id="ARBA00022692"/>
    </source>
</evidence>
<feature type="region of interest" description="Disordered" evidence="6">
    <location>
        <begin position="1"/>
        <end position="21"/>
    </location>
</feature>
<dbReference type="OrthoDB" id="9766860at2"/>
<evidence type="ECO:0000256" key="6">
    <source>
        <dbReference type="SAM" id="MobiDB-lite"/>
    </source>
</evidence>
<evidence type="ECO:0000256" key="1">
    <source>
        <dbReference type="ARBA" id="ARBA00004167"/>
    </source>
</evidence>
<comment type="subcellular location">
    <subcellularLocation>
        <location evidence="1">Membrane</location>
        <topology evidence="1">Single-pass membrane protein</topology>
    </subcellularLocation>
</comment>
<dbReference type="InterPro" id="IPR042217">
    <property type="entry name" value="T4SS_VirB10/TrbI"/>
</dbReference>
<organism evidence="8">
    <name type="scientific">Accumulibacter regalis</name>
    <dbReference type="NCBI Taxonomy" id="522306"/>
    <lineage>
        <taxon>Bacteria</taxon>
        <taxon>Pseudomonadati</taxon>
        <taxon>Pseudomonadota</taxon>
        <taxon>Betaproteobacteria</taxon>
        <taxon>Candidatus Accumulibacter</taxon>
    </lineage>
</organism>
<reference evidence="8" key="2">
    <citation type="submission" date="2009-09" db="EMBL/GenBank/DDBJ databases">
        <title>Complete sequence of plasmid1 of Candidatus Accumulibacter phosphatis clade IIA str. UW-1.</title>
        <authorList>
            <consortium name="US DOE Joint Genome Institute"/>
            <person name="Martin H.G."/>
            <person name="Ivanova N."/>
            <person name="Kunin V."/>
            <person name="Warnecke F."/>
            <person name="Barry K."/>
            <person name="He S."/>
            <person name="Salamov A."/>
            <person name="Szeto E."/>
            <person name="Dalin E."/>
            <person name="Pangilinan J.L."/>
            <person name="Lapidus A."/>
            <person name="Lowry S."/>
            <person name="Kyrpides N.C."/>
            <person name="McMahon K.D."/>
            <person name="Hugenholtz P."/>
        </authorList>
    </citation>
    <scope>NUCLEOTIDE SEQUENCE [LARGE SCALE GENOMIC DNA]</scope>
    <source>
        <strain evidence="8">UW-1</strain>
        <plasmid evidence="8">pAph01</plasmid>
        <plasmid>UW-1</plasmid>
    </source>
</reference>
<dbReference type="AlphaFoldDB" id="C7RW38"/>
<feature type="region of interest" description="Disordered" evidence="6">
    <location>
        <begin position="115"/>
        <end position="141"/>
    </location>
</feature>
<dbReference type="Gene3D" id="2.40.128.260">
    <property type="entry name" value="Type IV secretion system, VirB10/TraB/TrbI"/>
    <property type="match status" value="1"/>
</dbReference>
<dbReference type="KEGG" id="app:CAP2UW1_4725"/>
<name>C7RW38_ACCRE</name>
<geneLocation type="plasmid" evidence="8">
    <name>pAph01</name>
</geneLocation>
<keyword evidence="5 7" id="KW-0472">Membrane</keyword>
<protein>
    <recommendedName>
        <fullName evidence="9">Conjugation TrbI family protein</fullName>
    </recommendedName>
</protein>
<feature type="transmembrane region" description="Helical" evidence="7">
    <location>
        <begin position="31"/>
        <end position="52"/>
    </location>
</feature>
<accession>C7RW38</accession>
<dbReference type="Pfam" id="PF03743">
    <property type="entry name" value="TrbI"/>
    <property type="match status" value="1"/>
</dbReference>
<dbReference type="CDD" id="cd16429">
    <property type="entry name" value="VirB10"/>
    <property type="match status" value="1"/>
</dbReference>
<keyword evidence="3 7" id="KW-0812">Transmembrane</keyword>
<dbReference type="EMBL" id="CP001716">
    <property type="protein sequence ID" value="ACV37848.1"/>
    <property type="molecule type" value="Genomic_DNA"/>
</dbReference>
<feature type="compositionally biased region" description="Low complexity" evidence="6">
    <location>
        <begin position="233"/>
        <end position="247"/>
    </location>
</feature>
<reference evidence="8" key="1">
    <citation type="submission" date="2009-08" db="EMBL/GenBank/DDBJ databases">
        <authorList>
            <consortium name="US DOE Joint Genome Institute"/>
            <person name="Lucas S."/>
            <person name="Copeland A."/>
            <person name="Lapidus A."/>
            <person name="Glavina del Rio T."/>
            <person name="Dalin E."/>
            <person name="Tice H."/>
            <person name="Bruce D."/>
            <person name="Barry K."/>
            <person name="Pitluck S."/>
            <person name="Lowry S."/>
            <person name="Larimer F."/>
            <person name="Land M."/>
            <person name="Hauser L."/>
            <person name="Kyrpides N."/>
            <person name="Ivanova N."/>
            <person name="McMahon K.D."/>
            <person name="Hugenholtz P."/>
        </authorList>
    </citation>
    <scope>NUCLEOTIDE SEQUENCE</scope>
    <source>
        <strain evidence="8">UW-1</strain>
        <plasmid evidence="8">pAph01</plasmid>
    </source>
</reference>
<proteinExistence type="inferred from homology"/>
<dbReference type="InterPro" id="IPR005498">
    <property type="entry name" value="T4SS_VirB10/TraB/TrbI"/>
</dbReference>
<sequence length="483" mass="50172">MVDQVTEDQMSPEASPGELSRKSGVRRVNNLPVYLVGGVMTVFLAIMVLVAADRNAQQNKPNGGPKEKGGNTRLFASEIAGEQKDGIIPPAAAKPLQVPELSPPATTDGAVLIARPDNLDTPPKPPTSAGGGTPQSSSRDEELNRIRMAKMQQLEEAVKAKTTVQMVAPRSAGSAPGAAGYAGAPGSREETLARLAALRQQSEAAVHDDPTAAYKARLATLQGAGIGGGGSGAASSSPQLLPSAAAGGRNNVAQFGNGSSGGSSGSSSGDQGDRWKLDSRMEAPRSPFELRAGFVIPGTLISGINSQLPGQIMAQVAQNVYDTPTGKHLLIPQGSRLVGRYSSDVAYGQARVLVAWQRIVFPDGKAIDIGAMPGADGVGYAGLTDQVNNHYLRLFGSALLMSAVTAGITYSQGQNQGNSVYGAPTASSAMSEALGQQLGQVTAQLIAKNMNIAPTLEIRPGYRFNVIVARDMTFSKPYQSFDY</sequence>
<dbReference type="HOGENOM" id="CLU_042657_2_1_4"/>
<evidence type="ECO:0000256" key="5">
    <source>
        <dbReference type="ARBA" id="ARBA00023136"/>
    </source>
</evidence>
<evidence type="ECO:0000256" key="4">
    <source>
        <dbReference type="ARBA" id="ARBA00022989"/>
    </source>
</evidence>
<evidence type="ECO:0000313" key="8">
    <source>
        <dbReference type="EMBL" id="ACV37848.1"/>
    </source>
</evidence>
<dbReference type="GO" id="GO:0016020">
    <property type="term" value="C:membrane"/>
    <property type="evidence" value="ECO:0007669"/>
    <property type="project" value="UniProtKB-SubCell"/>
</dbReference>
<gene>
    <name evidence="8" type="ordered locus">CAP2UW1_4725</name>
</gene>